<evidence type="ECO:0000313" key="19">
    <source>
        <dbReference type="EMBL" id="KIM67129.1"/>
    </source>
</evidence>
<dbReference type="PANTHER" id="PTHR11133:SF23">
    <property type="entry name" value="SACCHAROPINE DEHYDROGENASE [NAD(+), L-LYSINE-FORMING]"/>
    <property type="match status" value="1"/>
</dbReference>
<evidence type="ECO:0000256" key="10">
    <source>
        <dbReference type="ARBA" id="ARBA00023157"/>
    </source>
</evidence>
<dbReference type="FunFam" id="3.40.50.720:FF:000217">
    <property type="entry name" value="Saccharopine dehydrogenase [NAD(+), L-lysine-forming]"/>
    <property type="match status" value="1"/>
</dbReference>
<dbReference type="PIRSF" id="PIRSF018250">
    <property type="entry name" value="Saccharopine_DH_Lys"/>
    <property type="match status" value="1"/>
</dbReference>
<keyword evidence="9 13" id="KW-0457">Lysine biosynthesis</keyword>
<dbReference type="InterPro" id="IPR036291">
    <property type="entry name" value="NAD(P)-bd_dom_sf"/>
</dbReference>
<evidence type="ECO:0000259" key="17">
    <source>
        <dbReference type="SMART" id="SM01002"/>
    </source>
</evidence>
<dbReference type="GO" id="GO:0004754">
    <property type="term" value="F:saccharopine dehydrogenase (NAD+, L-lysine-forming) activity"/>
    <property type="evidence" value="ECO:0007669"/>
    <property type="project" value="UniProtKB-EC"/>
</dbReference>
<dbReference type="GO" id="GO:0005737">
    <property type="term" value="C:cytoplasm"/>
    <property type="evidence" value="ECO:0007669"/>
    <property type="project" value="TreeGrafter"/>
</dbReference>
<keyword evidence="7 13" id="KW-0560">Oxidoreductase</keyword>
<comment type="similarity">
    <text evidence="2 13">Belongs to the AlaDH/PNT family.</text>
</comment>
<dbReference type="InterPro" id="IPR051168">
    <property type="entry name" value="AASS"/>
</dbReference>
<dbReference type="CDD" id="cd12188">
    <property type="entry name" value="SDH"/>
    <property type="match status" value="1"/>
</dbReference>
<accession>A0A0C3EFR3</accession>
<evidence type="ECO:0000256" key="11">
    <source>
        <dbReference type="ARBA" id="ARBA00033228"/>
    </source>
</evidence>
<dbReference type="FunCoup" id="A0A0C3EFR3">
    <property type="interactions" value="321"/>
</dbReference>
<keyword evidence="6 13" id="KW-0028">Amino-acid biosynthesis</keyword>
<dbReference type="PANTHER" id="PTHR11133">
    <property type="entry name" value="SACCHAROPINE DEHYDROGENASE"/>
    <property type="match status" value="1"/>
</dbReference>
<dbReference type="InterPro" id="IPR027281">
    <property type="entry name" value="Lys1"/>
</dbReference>
<evidence type="ECO:0000256" key="5">
    <source>
        <dbReference type="ARBA" id="ARBA00021221"/>
    </source>
</evidence>
<evidence type="ECO:0000256" key="16">
    <source>
        <dbReference type="PIRSR" id="PIRSR018250-4"/>
    </source>
</evidence>
<dbReference type="InterPro" id="IPR007886">
    <property type="entry name" value="AlaDH/PNT_N"/>
</dbReference>
<feature type="binding site" evidence="15">
    <location>
        <position position="220"/>
    </location>
    <ligand>
        <name>NAD(+)</name>
        <dbReference type="ChEBI" id="CHEBI:57540"/>
    </ligand>
</feature>
<evidence type="ECO:0000259" key="18">
    <source>
        <dbReference type="SMART" id="SM01003"/>
    </source>
</evidence>
<feature type="binding site" evidence="15">
    <location>
        <position position="224"/>
    </location>
    <ligand>
        <name>NAD(+)</name>
        <dbReference type="ChEBI" id="CHEBI:57540"/>
    </ligand>
</feature>
<reference evidence="20" key="2">
    <citation type="submission" date="2015-01" db="EMBL/GenBank/DDBJ databases">
        <title>Evolutionary Origins and Diversification of the Mycorrhizal Mutualists.</title>
        <authorList>
            <consortium name="DOE Joint Genome Institute"/>
            <consortium name="Mycorrhizal Genomics Consortium"/>
            <person name="Kohler A."/>
            <person name="Kuo A."/>
            <person name="Nagy L.G."/>
            <person name="Floudas D."/>
            <person name="Copeland A."/>
            <person name="Barry K.W."/>
            <person name="Cichocki N."/>
            <person name="Veneault-Fourrey C."/>
            <person name="LaButti K."/>
            <person name="Lindquist E.A."/>
            <person name="Lipzen A."/>
            <person name="Lundell T."/>
            <person name="Morin E."/>
            <person name="Murat C."/>
            <person name="Riley R."/>
            <person name="Ohm R."/>
            <person name="Sun H."/>
            <person name="Tunlid A."/>
            <person name="Henrissat B."/>
            <person name="Grigoriev I.V."/>
            <person name="Hibbett D.S."/>
            <person name="Martin F."/>
        </authorList>
    </citation>
    <scope>NUCLEOTIDE SEQUENCE [LARGE SCALE GENOMIC DNA]</scope>
    <source>
        <strain evidence="20">Foug A</strain>
    </source>
</reference>
<keyword evidence="8 13" id="KW-0520">NAD</keyword>
<evidence type="ECO:0000256" key="1">
    <source>
        <dbReference type="ARBA" id="ARBA00004884"/>
    </source>
</evidence>
<evidence type="ECO:0000256" key="2">
    <source>
        <dbReference type="ARBA" id="ARBA00005689"/>
    </source>
</evidence>
<evidence type="ECO:0000256" key="6">
    <source>
        <dbReference type="ARBA" id="ARBA00022605"/>
    </source>
</evidence>
<evidence type="ECO:0000256" key="7">
    <source>
        <dbReference type="ARBA" id="ARBA00023002"/>
    </source>
</evidence>
<comment type="catalytic activity">
    <reaction evidence="12 13">
        <text>L-saccharopine + NAD(+) + H2O = L-lysine + 2-oxoglutarate + NADH + H(+)</text>
        <dbReference type="Rhea" id="RHEA:12440"/>
        <dbReference type="ChEBI" id="CHEBI:15377"/>
        <dbReference type="ChEBI" id="CHEBI:15378"/>
        <dbReference type="ChEBI" id="CHEBI:16810"/>
        <dbReference type="ChEBI" id="CHEBI:32551"/>
        <dbReference type="ChEBI" id="CHEBI:57540"/>
        <dbReference type="ChEBI" id="CHEBI:57945"/>
        <dbReference type="ChEBI" id="CHEBI:57951"/>
        <dbReference type="EC" id="1.5.1.7"/>
    </reaction>
</comment>
<dbReference type="UniPathway" id="UPA00033">
    <property type="reaction ID" value="UER00034"/>
</dbReference>
<keyword evidence="10" id="KW-1015">Disulfide bond</keyword>
<comment type="pathway">
    <text evidence="1 13">Amino-acid biosynthesis; L-lysine biosynthesis via AAA pathway; L-lysine from L-alpha-aminoadipate (fungal route): step 3/3.</text>
</comment>
<feature type="binding site" evidence="15">
    <location>
        <begin position="314"/>
        <end position="317"/>
    </location>
    <ligand>
        <name>NAD(+)</name>
        <dbReference type="ChEBI" id="CHEBI:57540"/>
    </ligand>
</feature>
<organism evidence="19 20">
    <name type="scientific">Scleroderma citrinum Foug A</name>
    <dbReference type="NCBI Taxonomy" id="1036808"/>
    <lineage>
        <taxon>Eukaryota</taxon>
        <taxon>Fungi</taxon>
        <taxon>Dikarya</taxon>
        <taxon>Basidiomycota</taxon>
        <taxon>Agaricomycotina</taxon>
        <taxon>Agaricomycetes</taxon>
        <taxon>Agaricomycetidae</taxon>
        <taxon>Boletales</taxon>
        <taxon>Sclerodermatineae</taxon>
        <taxon>Sclerodermataceae</taxon>
        <taxon>Scleroderma</taxon>
    </lineage>
</organism>
<evidence type="ECO:0000313" key="20">
    <source>
        <dbReference type="Proteomes" id="UP000053989"/>
    </source>
</evidence>
<evidence type="ECO:0000256" key="3">
    <source>
        <dbReference type="ARBA" id="ARBA00011245"/>
    </source>
</evidence>
<evidence type="ECO:0000256" key="15">
    <source>
        <dbReference type="PIRSR" id="PIRSR018250-3"/>
    </source>
</evidence>
<sequence length="372" mass="40505">MTSQPVFWLRCETKEFERRSALTPSTAKQLINDGFKIYVERDHQRIFDDEEFEKVGCELVANNSWSTAPPDIPILGLKELTVSDEPLPHTHIQFAHCYKGQGGWSSVLSRFHRGGGTLYDLEFLTDASGRRVAAFGFHAGFAGAAVGALALAAQRQGKQLGLLDPYANETAMIENVKAALGGSGKGVKALVIGALGRCGRGAVDLFRKIGLNEDDILKWDMAETAKGGPFNEILDVDVFVNCIYLSSAIPPFLTREQIVDAGKQRNLSVVVDVSCDTTNPFNPLPIYSINTTFSQPTVPVDLPEGLSPVSVVSIDHLPTLLPREASEQFSSDLLPSLKEFPQRETARVWTDAKKLFDEKVKEAVADLAGAAA</sequence>
<evidence type="ECO:0000256" key="12">
    <source>
        <dbReference type="ARBA" id="ARBA00047860"/>
    </source>
</evidence>
<feature type="active site" description="Proton donor" evidence="14">
    <location>
        <position position="96"/>
    </location>
</feature>
<dbReference type="HOGENOM" id="CLU_063085_0_0_1"/>
<comment type="subunit">
    <text evidence="3">Monomer.</text>
</comment>
<evidence type="ECO:0000256" key="4">
    <source>
        <dbReference type="ARBA" id="ARBA00012847"/>
    </source>
</evidence>
<dbReference type="EC" id="1.5.1.7" evidence="4 13"/>
<proteinExistence type="inferred from homology"/>
<keyword evidence="20" id="KW-1185">Reference proteome</keyword>
<dbReference type="OrthoDB" id="265306at2759"/>
<name>A0A0C3EFR3_9AGAM</name>
<dbReference type="SMART" id="SM01003">
    <property type="entry name" value="AlaDh_PNT_N"/>
    <property type="match status" value="1"/>
</dbReference>
<dbReference type="InterPro" id="IPR007698">
    <property type="entry name" value="AlaDH/PNT_NAD(H)-bd"/>
</dbReference>
<feature type="domain" description="Alanine dehydrogenase/pyridine nucleotide transhydrogenase N-terminal" evidence="18">
    <location>
        <begin position="8"/>
        <end position="142"/>
    </location>
</feature>
<feature type="binding site" evidence="15">
    <location>
        <position position="273"/>
    </location>
    <ligand>
        <name>NAD(+)</name>
        <dbReference type="ChEBI" id="CHEBI:57540"/>
    </ligand>
</feature>
<dbReference type="EMBL" id="KN822014">
    <property type="protein sequence ID" value="KIM67129.1"/>
    <property type="molecule type" value="Genomic_DNA"/>
</dbReference>
<evidence type="ECO:0000256" key="14">
    <source>
        <dbReference type="PIRSR" id="PIRSR018250-1"/>
    </source>
</evidence>
<dbReference type="STRING" id="1036808.A0A0C3EFR3"/>
<evidence type="ECO:0000256" key="13">
    <source>
        <dbReference type="PIRNR" id="PIRNR018250"/>
    </source>
</evidence>
<dbReference type="Proteomes" id="UP000053989">
    <property type="component" value="Unassembled WGS sequence"/>
</dbReference>
<dbReference type="SMART" id="SM01002">
    <property type="entry name" value="AlaDh_PNT_C"/>
    <property type="match status" value="1"/>
</dbReference>
<feature type="binding site" evidence="15">
    <location>
        <position position="244"/>
    </location>
    <ligand>
        <name>NAD(+)</name>
        <dbReference type="ChEBI" id="CHEBI:57540"/>
    </ligand>
</feature>
<dbReference type="Gene3D" id="3.40.50.720">
    <property type="entry name" value="NAD(P)-binding Rossmann-like Domain"/>
    <property type="match status" value="1"/>
</dbReference>
<evidence type="ECO:0000256" key="9">
    <source>
        <dbReference type="ARBA" id="ARBA00023154"/>
    </source>
</evidence>
<dbReference type="SUPFAM" id="SSF51735">
    <property type="entry name" value="NAD(P)-binding Rossmann-fold domains"/>
    <property type="match status" value="1"/>
</dbReference>
<feature type="binding site" evidence="15">
    <location>
        <position position="130"/>
    </location>
    <ligand>
        <name>NAD(+)</name>
        <dbReference type="ChEBI" id="CHEBI:57540"/>
    </ligand>
</feature>
<feature type="active site" description="Proton acceptor" evidence="14">
    <location>
        <position position="78"/>
    </location>
</feature>
<protein>
    <recommendedName>
        <fullName evidence="5 13">Saccharopine dehydrogenase [NAD(+), L-lysine-forming]</fullName>
        <shortName evidence="13">SDH</shortName>
        <ecNumber evidence="4 13">1.5.1.7</ecNumber>
    </recommendedName>
    <alternativeName>
        <fullName evidence="11 13">Lysine--2-oxoglutarate reductase</fullName>
    </alternativeName>
</protein>
<dbReference type="InParanoid" id="A0A0C3EFR3"/>
<evidence type="ECO:0000256" key="8">
    <source>
        <dbReference type="ARBA" id="ARBA00023027"/>
    </source>
</evidence>
<dbReference type="SUPFAM" id="SSF52283">
    <property type="entry name" value="Formate/glycerate dehydrogenase catalytic domain-like"/>
    <property type="match status" value="1"/>
</dbReference>
<dbReference type="GO" id="GO:0019878">
    <property type="term" value="P:lysine biosynthetic process via aminoadipic acid"/>
    <property type="evidence" value="ECO:0007669"/>
    <property type="project" value="UniProtKB-UniPathway"/>
</dbReference>
<dbReference type="Pfam" id="PF05222">
    <property type="entry name" value="AlaDh_PNT_N"/>
    <property type="match status" value="1"/>
</dbReference>
<feature type="binding site" evidence="15">
    <location>
        <begin position="196"/>
        <end position="197"/>
    </location>
    <ligand>
        <name>NAD(+)</name>
        <dbReference type="ChEBI" id="CHEBI:57540"/>
    </ligand>
</feature>
<gene>
    <name evidence="19" type="ORF">SCLCIDRAFT_109201</name>
</gene>
<dbReference type="AlphaFoldDB" id="A0A0C3EFR3"/>
<feature type="domain" description="Alanine dehydrogenase/pyridine nucleotide transhydrogenase NAD(H)-binding" evidence="17">
    <location>
        <begin position="176"/>
        <end position="313"/>
    </location>
</feature>
<feature type="disulfide bond" evidence="16">
    <location>
        <begin position="198"/>
        <end position="242"/>
    </location>
</feature>
<reference evidence="19 20" key="1">
    <citation type="submission" date="2014-04" db="EMBL/GenBank/DDBJ databases">
        <authorList>
            <consortium name="DOE Joint Genome Institute"/>
            <person name="Kuo A."/>
            <person name="Kohler A."/>
            <person name="Nagy L.G."/>
            <person name="Floudas D."/>
            <person name="Copeland A."/>
            <person name="Barry K.W."/>
            <person name="Cichocki N."/>
            <person name="Veneault-Fourrey C."/>
            <person name="LaButti K."/>
            <person name="Lindquist E.A."/>
            <person name="Lipzen A."/>
            <person name="Lundell T."/>
            <person name="Morin E."/>
            <person name="Murat C."/>
            <person name="Sun H."/>
            <person name="Tunlid A."/>
            <person name="Henrissat B."/>
            <person name="Grigoriev I.V."/>
            <person name="Hibbett D.S."/>
            <person name="Martin F."/>
            <person name="Nordberg H.P."/>
            <person name="Cantor M.N."/>
            <person name="Hua S.X."/>
        </authorList>
    </citation>
    <scope>NUCLEOTIDE SEQUENCE [LARGE SCALE GENOMIC DNA]</scope>
    <source>
        <strain evidence="19 20">Foug A</strain>
    </source>
</reference>